<organism evidence="2 3">
    <name type="scientific">Candidatus Yanofskybacteria bacterium RIFCSPLOWO2_01_FULL_49_25</name>
    <dbReference type="NCBI Taxonomy" id="1802701"/>
    <lineage>
        <taxon>Bacteria</taxon>
        <taxon>Candidatus Yanofskyibacteriota</taxon>
    </lineage>
</organism>
<keyword evidence="1" id="KW-0812">Transmembrane</keyword>
<feature type="transmembrane region" description="Helical" evidence="1">
    <location>
        <begin position="6"/>
        <end position="21"/>
    </location>
</feature>
<gene>
    <name evidence="2" type="ORF">A3A33_04340</name>
</gene>
<protein>
    <submittedName>
        <fullName evidence="2">Uncharacterized protein</fullName>
    </submittedName>
</protein>
<evidence type="ECO:0000313" key="2">
    <source>
        <dbReference type="EMBL" id="OGN29693.1"/>
    </source>
</evidence>
<keyword evidence="1" id="KW-1133">Transmembrane helix</keyword>
<sequence length="83" mass="9062">MPVDWIAYIALALGILNLLLGRRPQQQQQIATAVVVPLPPGVSAKNINVNKEKPGNPFGCRMIAVVVHGPGEATYVYDYKDDF</sequence>
<dbReference type="AlphaFoldDB" id="A0A1F8GWB5"/>
<keyword evidence="1" id="KW-0472">Membrane</keyword>
<reference evidence="2 3" key="1">
    <citation type="journal article" date="2016" name="Nat. Commun.">
        <title>Thousands of microbial genomes shed light on interconnected biogeochemical processes in an aquifer system.</title>
        <authorList>
            <person name="Anantharaman K."/>
            <person name="Brown C.T."/>
            <person name="Hug L.A."/>
            <person name="Sharon I."/>
            <person name="Castelle C.J."/>
            <person name="Probst A.J."/>
            <person name="Thomas B.C."/>
            <person name="Singh A."/>
            <person name="Wilkins M.J."/>
            <person name="Karaoz U."/>
            <person name="Brodie E.L."/>
            <person name="Williams K.H."/>
            <person name="Hubbard S.S."/>
            <person name="Banfield J.F."/>
        </authorList>
    </citation>
    <scope>NUCLEOTIDE SEQUENCE [LARGE SCALE GENOMIC DNA]</scope>
</reference>
<dbReference type="EMBL" id="MGKP01000003">
    <property type="protein sequence ID" value="OGN29693.1"/>
    <property type="molecule type" value="Genomic_DNA"/>
</dbReference>
<comment type="caution">
    <text evidence="2">The sequence shown here is derived from an EMBL/GenBank/DDBJ whole genome shotgun (WGS) entry which is preliminary data.</text>
</comment>
<proteinExistence type="predicted"/>
<evidence type="ECO:0000313" key="3">
    <source>
        <dbReference type="Proteomes" id="UP000179047"/>
    </source>
</evidence>
<dbReference type="Proteomes" id="UP000179047">
    <property type="component" value="Unassembled WGS sequence"/>
</dbReference>
<accession>A0A1F8GWB5</accession>
<evidence type="ECO:0000256" key="1">
    <source>
        <dbReference type="SAM" id="Phobius"/>
    </source>
</evidence>
<name>A0A1F8GWB5_9BACT</name>